<proteinExistence type="predicted"/>
<dbReference type="InterPro" id="IPR002123">
    <property type="entry name" value="Plipid/glycerol_acylTrfase"/>
</dbReference>
<dbReference type="PANTHER" id="PTHR10434">
    <property type="entry name" value="1-ACYL-SN-GLYCEROL-3-PHOSPHATE ACYLTRANSFERASE"/>
    <property type="match status" value="1"/>
</dbReference>
<evidence type="ECO:0000313" key="5">
    <source>
        <dbReference type="EMBL" id="MDA7086777.1"/>
    </source>
</evidence>
<dbReference type="SMART" id="SM00563">
    <property type="entry name" value="PlsC"/>
    <property type="match status" value="1"/>
</dbReference>
<feature type="domain" description="Phospholipid/glycerol acyltransferase" evidence="4">
    <location>
        <begin position="34"/>
        <end position="155"/>
    </location>
</feature>
<dbReference type="RefSeq" id="WP_271347681.1">
    <property type="nucleotide sequence ID" value="NZ_JAQJZJ010000004.1"/>
</dbReference>
<gene>
    <name evidence="5" type="ORF">PH586_10330</name>
</gene>
<evidence type="ECO:0000259" key="4">
    <source>
        <dbReference type="SMART" id="SM00563"/>
    </source>
</evidence>
<organism evidence="5 6">
    <name type="scientific">Pseudomonas aestuarii</name>
    <dbReference type="NCBI Taxonomy" id="3018340"/>
    <lineage>
        <taxon>Bacteria</taxon>
        <taxon>Pseudomonadati</taxon>
        <taxon>Pseudomonadota</taxon>
        <taxon>Gammaproteobacteria</taxon>
        <taxon>Pseudomonadales</taxon>
        <taxon>Pseudomonadaceae</taxon>
        <taxon>Pseudomonas</taxon>
    </lineage>
</organism>
<protein>
    <submittedName>
        <fullName evidence="5">Lysophospholipid acyltransferase family protein</fullName>
    </submittedName>
</protein>
<dbReference type="Pfam" id="PF01553">
    <property type="entry name" value="Acyltransferase"/>
    <property type="match status" value="1"/>
</dbReference>
<sequence length="206" mass="23014">MLASLTAFAITSAARLLTGARALWIGCTAQPVQRLYYANHSSHGDFVLLWASLPPELRYTTRPVAGADYWQRDGLRRYLINRVFNGVLIDRERSSPDANPLQPMLDALDHGDSLILFPEGTRNLEDGLLPFKSGLYHLAQARPQVELIPVWIANLSRVMPKGRALPLPLLCTLSFGEPLQRLETENKNAFLERARNALLAMAPEEV</sequence>
<dbReference type="GO" id="GO:0016746">
    <property type="term" value="F:acyltransferase activity"/>
    <property type="evidence" value="ECO:0007669"/>
    <property type="project" value="UniProtKB-KW"/>
</dbReference>
<keyword evidence="6" id="KW-1185">Reference proteome</keyword>
<name>A0ABT4XF25_9PSED</name>
<evidence type="ECO:0000256" key="2">
    <source>
        <dbReference type="ARBA" id="ARBA00022679"/>
    </source>
</evidence>
<dbReference type="CDD" id="cd07989">
    <property type="entry name" value="LPLAT_AGPAT-like"/>
    <property type="match status" value="1"/>
</dbReference>
<dbReference type="PANTHER" id="PTHR10434:SF11">
    <property type="entry name" value="1-ACYL-SN-GLYCEROL-3-PHOSPHATE ACYLTRANSFERASE"/>
    <property type="match status" value="1"/>
</dbReference>
<evidence type="ECO:0000256" key="1">
    <source>
        <dbReference type="ARBA" id="ARBA00005189"/>
    </source>
</evidence>
<keyword evidence="3 5" id="KW-0012">Acyltransferase</keyword>
<evidence type="ECO:0000313" key="6">
    <source>
        <dbReference type="Proteomes" id="UP001212042"/>
    </source>
</evidence>
<accession>A0ABT4XF25</accession>
<comment type="pathway">
    <text evidence="1">Lipid metabolism.</text>
</comment>
<evidence type="ECO:0000256" key="3">
    <source>
        <dbReference type="ARBA" id="ARBA00023315"/>
    </source>
</evidence>
<reference evidence="5 6" key="1">
    <citation type="submission" date="2023-01" db="EMBL/GenBank/DDBJ databases">
        <title>Pseudomonas SA3-5T sp. nov., isolated from tidal flat sediment.</title>
        <authorList>
            <person name="Kim H.S."/>
            <person name="Kim J.-S."/>
            <person name="Suh M.K."/>
            <person name="Eom M.K."/>
            <person name="Lee J.-S."/>
        </authorList>
    </citation>
    <scope>NUCLEOTIDE SEQUENCE [LARGE SCALE GENOMIC DNA]</scope>
    <source>
        <strain evidence="5 6">SA3-5</strain>
    </source>
</reference>
<comment type="caution">
    <text evidence="5">The sequence shown here is derived from an EMBL/GenBank/DDBJ whole genome shotgun (WGS) entry which is preliminary data.</text>
</comment>
<dbReference type="SUPFAM" id="SSF69593">
    <property type="entry name" value="Glycerol-3-phosphate (1)-acyltransferase"/>
    <property type="match status" value="1"/>
</dbReference>
<keyword evidence="2" id="KW-0808">Transferase</keyword>
<dbReference type="Proteomes" id="UP001212042">
    <property type="component" value="Unassembled WGS sequence"/>
</dbReference>
<dbReference type="EMBL" id="JAQJZJ010000004">
    <property type="protein sequence ID" value="MDA7086777.1"/>
    <property type="molecule type" value="Genomic_DNA"/>
</dbReference>